<protein>
    <submittedName>
        <fullName evidence="3">Uncharacterized protein</fullName>
    </submittedName>
</protein>
<dbReference type="OMA" id="ETMENCE"/>
<dbReference type="GO" id="GO:1900182">
    <property type="term" value="P:positive regulation of protein localization to nucleus"/>
    <property type="evidence" value="ECO:0007669"/>
    <property type="project" value="EnsemblMetazoa"/>
</dbReference>
<feature type="compositionally biased region" description="Acidic residues" evidence="1">
    <location>
        <begin position="107"/>
        <end position="117"/>
    </location>
</feature>
<dbReference type="KEGG" id="cbr:CBG_03764"/>
<dbReference type="Proteomes" id="UP000827892">
    <property type="component" value="Chromosome I"/>
</dbReference>
<reference evidence="2 4" key="2">
    <citation type="submission" date="2022-05" db="EMBL/GenBank/DDBJ databases">
        <title>Chromosome-level reference genomes for two strains of Caenorhabditis briggsae: an improved platform for comparative genomics.</title>
        <authorList>
            <person name="Stevens L."/>
            <person name="Andersen E.C."/>
        </authorList>
    </citation>
    <scope>NUCLEOTIDE SEQUENCE [LARGE SCALE GENOMIC DNA]</scope>
    <source>
        <strain evidence="2">QX1410_ONT</strain>
        <tissue evidence="2">Whole-organism</tissue>
    </source>
</reference>
<feature type="compositionally biased region" description="Acidic residues" evidence="1">
    <location>
        <begin position="144"/>
        <end position="153"/>
    </location>
</feature>
<dbReference type="GO" id="GO:0034090">
    <property type="term" value="P:maintenance of meiotic sister chromatid cohesion"/>
    <property type="evidence" value="ECO:0007669"/>
    <property type="project" value="EnsemblMetazoa"/>
</dbReference>
<evidence type="ECO:0000313" key="2">
    <source>
        <dbReference type="EMBL" id="ULU10942.1"/>
    </source>
</evidence>
<dbReference type="AlphaFoldDB" id="A0AAE9E3Y6"/>
<dbReference type="GO" id="GO:1900181">
    <property type="term" value="P:negative regulation of protein localization to nucleus"/>
    <property type="evidence" value="ECO:0007669"/>
    <property type="project" value="EnsemblMetazoa"/>
</dbReference>
<keyword evidence="5" id="KW-1185">Reference proteome</keyword>
<evidence type="ECO:0000313" key="3">
    <source>
        <dbReference type="EMBL" id="UMM11899.1"/>
    </source>
</evidence>
<dbReference type="Proteomes" id="UP000829354">
    <property type="component" value="Chromosome I"/>
</dbReference>
<gene>
    <name evidence="2" type="ORF">L3Y34_014867</name>
    <name evidence="3" type="ORF">L5515_000946</name>
</gene>
<evidence type="ECO:0000256" key="1">
    <source>
        <dbReference type="SAM" id="MobiDB-lite"/>
    </source>
</evidence>
<organism evidence="3 5">
    <name type="scientific">Caenorhabditis briggsae</name>
    <dbReference type="NCBI Taxonomy" id="6238"/>
    <lineage>
        <taxon>Eukaryota</taxon>
        <taxon>Metazoa</taxon>
        <taxon>Ecdysozoa</taxon>
        <taxon>Nematoda</taxon>
        <taxon>Chromadorea</taxon>
        <taxon>Rhabditida</taxon>
        <taxon>Rhabditina</taxon>
        <taxon>Rhabditomorpha</taxon>
        <taxon>Rhabditoidea</taxon>
        <taxon>Rhabditidae</taxon>
        <taxon>Peloderinae</taxon>
        <taxon>Caenorhabditis</taxon>
    </lineage>
</organism>
<name>A0AAE9E3Y6_CAEBR</name>
<dbReference type="GO" id="GO:0005634">
    <property type="term" value="C:nucleus"/>
    <property type="evidence" value="ECO:0007669"/>
    <property type="project" value="EnsemblMetazoa"/>
</dbReference>
<feature type="compositionally biased region" description="Acidic residues" evidence="1">
    <location>
        <begin position="87"/>
        <end position="97"/>
    </location>
</feature>
<dbReference type="EMBL" id="CP090891">
    <property type="protein sequence ID" value="ULU10942.1"/>
    <property type="molecule type" value="Genomic_DNA"/>
</dbReference>
<accession>A0AAE9E3Y6</accession>
<dbReference type="EMBL" id="CP092620">
    <property type="protein sequence ID" value="UMM11899.1"/>
    <property type="molecule type" value="Genomic_DNA"/>
</dbReference>
<dbReference type="GO" id="GO:0008157">
    <property type="term" value="F:protein phosphatase 1 binding"/>
    <property type="evidence" value="ECO:0007669"/>
    <property type="project" value="EnsemblMetazoa"/>
</dbReference>
<proteinExistence type="predicted"/>
<dbReference type="GO" id="GO:0000793">
    <property type="term" value="C:condensed chromosome"/>
    <property type="evidence" value="ECO:0007669"/>
    <property type="project" value="EnsemblMetazoa"/>
</dbReference>
<feature type="region of interest" description="Disordered" evidence="1">
    <location>
        <begin position="87"/>
        <end position="153"/>
    </location>
</feature>
<evidence type="ECO:0000313" key="4">
    <source>
        <dbReference type="Proteomes" id="UP000827892"/>
    </source>
</evidence>
<dbReference type="GO" id="GO:0034089">
    <property type="term" value="P:establishment of meiotic sister chromatid cohesion"/>
    <property type="evidence" value="ECO:0007669"/>
    <property type="project" value="EnsemblMetazoa"/>
</dbReference>
<sequence>MVSNSRRSDPRPLWILKIHKRLSLHEFKKEARYSEADIKWVLKGPPTKTVYKVTVETMENCGTPESEQQIWVTEEMARATGEMLERFEEEEEAEETTLGDKSHEDINETTESIEEDYAELRESEDVNPYDTEVESHETTFDFSSIDDDKETSS</sequence>
<reference evidence="3 5" key="1">
    <citation type="submission" date="2022-04" db="EMBL/GenBank/DDBJ databases">
        <title>Chromosome-level reference genomes for two strains of Caenorhabditis briggsae: an improved platform for comparative genomics.</title>
        <authorList>
            <person name="Stevens L."/>
            <person name="Andersen E."/>
        </authorList>
    </citation>
    <scope>NUCLEOTIDE SEQUENCE [LARGE SCALE GENOMIC DNA]</scope>
    <source>
        <strain evidence="3">VX34</strain>
        <tissue evidence="3">Whole-organism</tissue>
    </source>
</reference>
<evidence type="ECO:0000313" key="5">
    <source>
        <dbReference type="Proteomes" id="UP000829354"/>
    </source>
</evidence>